<dbReference type="AlphaFoldDB" id="A0A6C0BPH1"/>
<dbReference type="EMBL" id="MN739207">
    <property type="protein sequence ID" value="QHS93534.1"/>
    <property type="molecule type" value="Genomic_DNA"/>
</dbReference>
<evidence type="ECO:0000313" key="1">
    <source>
        <dbReference type="EMBL" id="QHS93534.1"/>
    </source>
</evidence>
<sequence>MRPVKHLEQYLYTKKKNRMSLLPELVSICLAYGLTCSGCYRTCQLNKVFICQEHVDEIWCSDCVQTEYYCNTCSQILHWTSPELCPLCEHDGTSTRCDCCRGMMCDECSGWLCDDCMDAIHGYDDYYR</sequence>
<protein>
    <submittedName>
        <fullName evidence="1">Uncharacterized protein</fullName>
    </submittedName>
</protein>
<name>A0A6C0BPH1_9ZZZZ</name>
<reference evidence="1" key="1">
    <citation type="journal article" date="2020" name="Nature">
        <title>Giant virus diversity and host interactions through global metagenomics.</title>
        <authorList>
            <person name="Schulz F."/>
            <person name="Roux S."/>
            <person name="Paez-Espino D."/>
            <person name="Jungbluth S."/>
            <person name="Walsh D.A."/>
            <person name="Denef V.J."/>
            <person name="McMahon K.D."/>
            <person name="Konstantinidis K.T."/>
            <person name="Eloe-Fadrosh E.A."/>
            <person name="Kyrpides N.C."/>
            <person name="Woyke T."/>
        </authorList>
    </citation>
    <scope>NUCLEOTIDE SEQUENCE</scope>
    <source>
        <strain evidence="1">GVMAG-M-3300018080-19</strain>
    </source>
</reference>
<proteinExistence type="predicted"/>
<organism evidence="1">
    <name type="scientific">viral metagenome</name>
    <dbReference type="NCBI Taxonomy" id="1070528"/>
    <lineage>
        <taxon>unclassified sequences</taxon>
        <taxon>metagenomes</taxon>
        <taxon>organismal metagenomes</taxon>
    </lineage>
</organism>
<accession>A0A6C0BPH1</accession>